<keyword evidence="2" id="KW-1185">Reference proteome</keyword>
<protein>
    <submittedName>
        <fullName evidence="1">Uncharacterized protein</fullName>
    </submittedName>
</protein>
<sequence length="164" mass="18780">MSQSPSLPPSVSMQAEPSSWRSNQELYWGLANQVIPDLDNLPDMFYDHVAIFSQGCLDCAVNQFYNHQEYKKNQIFSTQQHRPTGCSRNSSTSLFDHFPDFLLNFDFDPEVGNYLLVFDLTTVDNCIFRCPAKTKPATSFSGYRIWPKHVSIPRGCQERLSPNC</sequence>
<dbReference type="EMBL" id="CAICTM010001675">
    <property type="protein sequence ID" value="CAB9525452.1"/>
    <property type="molecule type" value="Genomic_DNA"/>
</dbReference>
<reference evidence="1" key="1">
    <citation type="submission" date="2020-06" db="EMBL/GenBank/DDBJ databases">
        <authorList>
            <consortium name="Plant Systems Biology data submission"/>
        </authorList>
    </citation>
    <scope>NUCLEOTIDE SEQUENCE</scope>
    <source>
        <strain evidence="1">D6</strain>
    </source>
</reference>
<organism evidence="1 2">
    <name type="scientific">Seminavis robusta</name>
    <dbReference type="NCBI Taxonomy" id="568900"/>
    <lineage>
        <taxon>Eukaryota</taxon>
        <taxon>Sar</taxon>
        <taxon>Stramenopiles</taxon>
        <taxon>Ochrophyta</taxon>
        <taxon>Bacillariophyta</taxon>
        <taxon>Bacillariophyceae</taxon>
        <taxon>Bacillariophycidae</taxon>
        <taxon>Naviculales</taxon>
        <taxon>Naviculaceae</taxon>
        <taxon>Seminavis</taxon>
    </lineage>
</organism>
<comment type="caution">
    <text evidence="1">The sequence shown here is derived from an EMBL/GenBank/DDBJ whole genome shotgun (WGS) entry which is preliminary data.</text>
</comment>
<dbReference type="AlphaFoldDB" id="A0A9N8EQM7"/>
<proteinExistence type="predicted"/>
<evidence type="ECO:0000313" key="1">
    <source>
        <dbReference type="EMBL" id="CAB9525452.1"/>
    </source>
</evidence>
<name>A0A9N8EQM7_9STRA</name>
<evidence type="ECO:0000313" key="2">
    <source>
        <dbReference type="Proteomes" id="UP001153069"/>
    </source>
</evidence>
<dbReference type="Proteomes" id="UP001153069">
    <property type="component" value="Unassembled WGS sequence"/>
</dbReference>
<gene>
    <name evidence="1" type="ORF">SEMRO_1677_G290601.1</name>
</gene>
<accession>A0A9N8EQM7</accession>